<gene>
    <name evidence="1" type="ORF">SAMN04488005_1265</name>
</gene>
<protein>
    <submittedName>
        <fullName evidence="1">Uncharacterized protein</fullName>
    </submittedName>
</protein>
<evidence type="ECO:0000313" key="1">
    <source>
        <dbReference type="EMBL" id="SFR38678.1"/>
    </source>
</evidence>
<sequence>MAHDIIITHITKSPPQSTPAHTVIGYQVGTRRFMLTLAGHDQIDEGDLAGALAIAEERLKHCVQHGVSNFDNGMVYADDVREYVEVRLRELGLLDADDIDADIAKSLDQTGSQSVATHPDDQPSLEDLAKIKAQNLIDRVVASGDYLSEAGYLARILYHLDVVQNDFLVGALWSEMNWFLNHERSALYGEKFLKPVNTAPATIARQRRAQEDAREVVAIAKRIDRGTYLTLSGRIKIRPLAKAVKEELDRGATQRSCGLRKIEMILRKGLS</sequence>
<evidence type="ECO:0000313" key="2">
    <source>
        <dbReference type="Proteomes" id="UP000199478"/>
    </source>
</evidence>
<proteinExistence type="predicted"/>
<keyword evidence="2" id="KW-1185">Reference proteome</keyword>
<organism evidence="1 2">
    <name type="scientific">Yoonia tamlensis</name>
    <dbReference type="NCBI Taxonomy" id="390270"/>
    <lineage>
        <taxon>Bacteria</taxon>
        <taxon>Pseudomonadati</taxon>
        <taxon>Pseudomonadota</taxon>
        <taxon>Alphaproteobacteria</taxon>
        <taxon>Rhodobacterales</taxon>
        <taxon>Paracoccaceae</taxon>
        <taxon>Yoonia</taxon>
    </lineage>
</organism>
<reference evidence="2" key="1">
    <citation type="submission" date="2016-10" db="EMBL/GenBank/DDBJ databases">
        <authorList>
            <person name="Varghese N."/>
            <person name="Submissions S."/>
        </authorList>
    </citation>
    <scope>NUCLEOTIDE SEQUENCE [LARGE SCALE GENOMIC DNA]</scope>
    <source>
        <strain evidence="2">DSM 26879</strain>
    </source>
</reference>
<dbReference type="OrthoDB" id="9820480at2"/>
<dbReference type="Proteomes" id="UP000199478">
    <property type="component" value="Unassembled WGS sequence"/>
</dbReference>
<name>A0A1I6G926_9RHOB</name>
<dbReference type="STRING" id="390270.SAMN04488005_1265"/>
<accession>A0A1I6G926</accession>
<dbReference type="AlphaFoldDB" id="A0A1I6G926"/>
<dbReference type="EMBL" id="FOYP01000001">
    <property type="protein sequence ID" value="SFR38678.1"/>
    <property type="molecule type" value="Genomic_DNA"/>
</dbReference>
<dbReference type="RefSeq" id="WP_090197783.1">
    <property type="nucleotide sequence ID" value="NZ_FOYP01000001.1"/>
</dbReference>